<feature type="domain" description="Cyclic nucleotide-binding" evidence="1">
    <location>
        <begin position="1"/>
        <end position="101"/>
    </location>
</feature>
<dbReference type="SUPFAM" id="SSF51206">
    <property type="entry name" value="cAMP-binding domain-like"/>
    <property type="match status" value="1"/>
</dbReference>
<sequence>MILREGENLCLQGDLTHSFYIVKSGALTATSKDEQNGTQVLNFGPGSTFGELSLIAGEPMEYTVRAEEDGEIEVVPQSALHDTMKEQPIWLKSILAFLTQRNHIAQENKRKSDLITTFPSLLFVLSRVPAKDISLIALQDEIAQFSKLSALGTYKLLIILQDFKLVRLQSESISVENKPLIKILYETLRHRAIYKSTSPNILSLTDQAILTAFVKAACDKGELQSDGLVAVNLNDLIEQTKRTMHGMSLTPRNLETLLQKQLLKELPKDKYCANFDRLLNLLELNRIYPLLDKKLL</sequence>
<proteinExistence type="predicted"/>
<dbReference type="Gene3D" id="2.60.120.10">
    <property type="entry name" value="Jelly Rolls"/>
    <property type="match status" value="1"/>
</dbReference>
<dbReference type="Pfam" id="PF00027">
    <property type="entry name" value="cNMP_binding"/>
    <property type="match status" value="1"/>
</dbReference>
<dbReference type="AlphaFoldDB" id="A0A380RWJ8"/>
<protein>
    <submittedName>
        <fullName evidence="2">cAMP-binding domain of CRP or a regulatory subunit of cAMP-dependent protein kinases</fullName>
    </submittedName>
</protein>
<organism evidence="2 3">
    <name type="scientific">Fibrobacter succinogenes</name>
    <name type="common">Bacteroides succinogenes</name>
    <dbReference type="NCBI Taxonomy" id="833"/>
    <lineage>
        <taxon>Bacteria</taxon>
        <taxon>Pseudomonadati</taxon>
        <taxon>Fibrobacterota</taxon>
        <taxon>Fibrobacteria</taxon>
        <taxon>Fibrobacterales</taxon>
        <taxon>Fibrobacteraceae</taxon>
        <taxon>Fibrobacter</taxon>
    </lineage>
</organism>
<name>A0A380RWJ8_FIBSU</name>
<evidence type="ECO:0000259" key="1">
    <source>
        <dbReference type="PROSITE" id="PS50042"/>
    </source>
</evidence>
<dbReference type="InterPro" id="IPR018490">
    <property type="entry name" value="cNMP-bd_dom_sf"/>
</dbReference>
<reference evidence="2 3" key="1">
    <citation type="submission" date="2017-08" db="EMBL/GenBank/DDBJ databases">
        <authorList>
            <person name="de Groot N.N."/>
        </authorList>
    </citation>
    <scope>NUCLEOTIDE SEQUENCE [LARGE SCALE GENOMIC DNA]</scope>
    <source>
        <strain evidence="2 3">HM2</strain>
    </source>
</reference>
<dbReference type="InterPro" id="IPR014710">
    <property type="entry name" value="RmlC-like_jellyroll"/>
</dbReference>
<accession>A0A380RWJ8</accession>
<dbReference type="Proteomes" id="UP000255423">
    <property type="component" value="Unassembled WGS sequence"/>
</dbReference>
<dbReference type="PROSITE" id="PS50042">
    <property type="entry name" value="CNMP_BINDING_3"/>
    <property type="match status" value="1"/>
</dbReference>
<evidence type="ECO:0000313" key="2">
    <source>
        <dbReference type="EMBL" id="SUQ19896.1"/>
    </source>
</evidence>
<dbReference type="RefSeq" id="WP_109572396.1">
    <property type="nucleotide sequence ID" value="NZ_UHJL01000001.1"/>
</dbReference>
<gene>
    <name evidence="2" type="ORF">SAMN05661053_1140</name>
</gene>
<dbReference type="EMBL" id="UHJL01000001">
    <property type="protein sequence ID" value="SUQ19896.1"/>
    <property type="molecule type" value="Genomic_DNA"/>
</dbReference>
<dbReference type="InterPro" id="IPR000595">
    <property type="entry name" value="cNMP-bd_dom"/>
</dbReference>
<dbReference type="CDD" id="cd00038">
    <property type="entry name" value="CAP_ED"/>
    <property type="match status" value="1"/>
</dbReference>
<evidence type="ECO:0000313" key="3">
    <source>
        <dbReference type="Proteomes" id="UP000255423"/>
    </source>
</evidence>